<dbReference type="InterPro" id="IPR003029">
    <property type="entry name" value="S1_domain"/>
</dbReference>
<dbReference type="InterPro" id="IPR015847">
    <property type="entry name" value="ExoRNase_PH_dom2"/>
</dbReference>
<dbReference type="GO" id="GO:0000175">
    <property type="term" value="F:3'-5'-RNA exonuclease activity"/>
    <property type="evidence" value="ECO:0007669"/>
    <property type="project" value="TreeGrafter"/>
</dbReference>
<evidence type="ECO:0000259" key="9">
    <source>
        <dbReference type="PROSITE" id="PS50126"/>
    </source>
</evidence>
<keyword evidence="2 8" id="KW-0963">Cytoplasm</keyword>
<dbReference type="NCBIfam" id="NF008805">
    <property type="entry name" value="PRK11824.1"/>
    <property type="match status" value="1"/>
</dbReference>
<dbReference type="EC" id="2.7.7.8" evidence="8"/>
<dbReference type="FunFam" id="3.30.1370.10:FF:000001">
    <property type="entry name" value="Polyribonucleotide nucleotidyltransferase"/>
    <property type="match status" value="1"/>
</dbReference>
<dbReference type="SMART" id="SM00316">
    <property type="entry name" value="S1"/>
    <property type="match status" value="1"/>
</dbReference>
<keyword evidence="4 8" id="KW-0548">Nucleotidyltransferase</keyword>
<dbReference type="InterPro" id="IPR036456">
    <property type="entry name" value="PNPase_PH_RNA-bd_sf"/>
</dbReference>
<feature type="domain" description="S1 motif" evidence="9">
    <location>
        <begin position="620"/>
        <end position="687"/>
    </location>
</feature>
<dbReference type="Pfam" id="PF03725">
    <property type="entry name" value="RNase_PH_C"/>
    <property type="match status" value="1"/>
</dbReference>
<dbReference type="PROSITE" id="PS50126">
    <property type="entry name" value="S1"/>
    <property type="match status" value="1"/>
</dbReference>
<keyword evidence="7 8" id="KW-0694">RNA-binding</keyword>
<dbReference type="SMART" id="SM00322">
    <property type="entry name" value="KH"/>
    <property type="match status" value="1"/>
</dbReference>
<dbReference type="GO" id="GO:0006402">
    <property type="term" value="P:mRNA catabolic process"/>
    <property type="evidence" value="ECO:0007669"/>
    <property type="project" value="UniProtKB-UniRule"/>
</dbReference>
<dbReference type="Gene3D" id="3.30.1370.10">
    <property type="entry name" value="K Homology domain, type 1"/>
    <property type="match status" value="1"/>
</dbReference>
<dbReference type="Pfam" id="PF00013">
    <property type="entry name" value="KH_1"/>
    <property type="match status" value="1"/>
</dbReference>
<keyword evidence="3 8" id="KW-0808">Transferase</keyword>
<dbReference type="Gene3D" id="2.40.50.140">
    <property type="entry name" value="Nucleic acid-binding proteins"/>
    <property type="match status" value="1"/>
</dbReference>
<dbReference type="SUPFAM" id="SSF46915">
    <property type="entry name" value="Polynucleotide phosphorylase/guanosine pentaphosphate synthase (PNPase/GPSI), domain 3"/>
    <property type="match status" value="1"/>
</dbReference>
<dbReference type="OrthoDB" id="9804305at2"/>
<dbReference type="CDD" id="cd11364">
    <property type="entry name" value="RNase_PH_PNPase_2"/>
    <property type="match status" value="1"/>
</dbReference>
<name>A0A1M6TDH5_9AQUI</name>
<dbReference type="InterPro" id="IPR036345">
    <property type="entry name" value="ExoRNase_PH_dom2_sf"/>
</dbReference>
<dbReference type="PIRSF" id="PIRSF005499">
    <property type="entry name" value="PNPase"/>
    <property type="match status" value="1"/>
</dbReference>
<evidence type="ECO:0000256" key="4">
    <source>
        <dbReference type="ARBA" id="ARBA00022695"/>
    </source>
</evidence>
<keyword evidence="11" id="KW-1185">Reference proteome</keyword>
<gene>
    <name evidence="8" type="primary">pnp</name>
    <name evidence="10" type="ORF">SAMN05444391_1403</name>
</gene>
<sequence length="698" mass="77159">MIKVEIPLEDQDPIIIETGHYAKLADGSVVVKQGDTAVLVTAVMSDSPATGVDFVPLTVDYREQASAWGKIPGGFIKREGKPTDREVLVSRVIDRPIRPLFPEGFFHDVVVTALTLSADDKYDPDVLAITGASAALHISRIPFDGPIAGLRVCRVDGNFLVNPTYEQRQKADLELIVAVSEDSIVMVEGGGKEVPEEVLLQALYYALEKGKPIIEAQRKLREQAGVEKASFEPIDLPEDIQKALEEFCTPRILECFAIQDKRQRKDALAKVLEEFLQYQGIQDESLKFKVQYAYKKLNSKLLRKKVLDEGVRIDGRGPKDIRPITIEVHPFERPHGSAIFTRGQTQAFATVTLGSPEEAQLVESIYEGEVAKRFMLHYNFPPFSTGEARPWGPPRRREIGHGSLAERALEPLIPPEEEFPYIIRIVSNILESNGSTSMATVCAGSLALFDAGVPMKKHVAGIAMGLIMDGERYVILSDILGDEDQLGDMDFKVAGTRDGITSVQMDIKIKGLKKEIMAQALEQAKEGRLYILQKMYEAIPEPRKEVSPYAPKIEIITVPEDKALLIIGPGGKNVREIREKIGASVWVHEGGRVSITAQTREAIEEAKKIIKSLIAEIEVGKVYEGKITRVEPYGVFVEILPGKVGLLHVSKMEGNVKDVKARFSVGDTIRAMVIEIDELGRPKLSTIGIDQSEQTKPA</sequence>
<dbReference type="InterPro" id="IPR004088">
    <property type="entry name" value="KH_dom_type_1"/>
</dbReference>
<accession>A0A1M6TDH5</accession>
<dbReference type="CDD" id="cd02393">
    <property type="entry name" value="KH-I_PNPase"/>
    <property type="match status" value="1"/>
</dbReference>
<dbReference type="GO" id="GO:0000287">
    <property type="term" value="F:magnesium ion binding"/>
    <property type="evidence" value="ECO:0007669"/>
    <property type="project" value="UniProtKB-UniRule"/>
</dbReference>
<evidence type="ECO:0000256" key="1">
    <source>
        <dbReference type="ARBA" id="ARBA00007404"/>
    </source>
</evidence>
<dbReference type="InterPro" id="IPR015848">
    <property type="entry name" value="PNPase_PH_RNA-bd_bac/org-type"/>
</dbReference>
<dbReference type="GO" id="GO:0004654">
    <property type="term" value="F:polyribonucleotide nucleotidyltransferase activity"/>
    <property type="evidence" value="ECO:0007669"/>
    <property type="project" value="UniProtKB-UniRule"/>
</dbReference>
<dbReference type="RefSeq" id="WP_154021754.1">
    <property type="nucleotide sequence ID" value="NZ_LT670846.1"/>
</dbReference>
<evidence type="ECO:0000256" key="5">
    <source>
        <dbReference type="ARBA" id="ARBA00022723"/>
    </source>
</evidence>
<reference evidence="10 11" key="1">
    <citation type="submission" date="2016-11" db="EMBL/GenBank/DDBJ databases">
        <authorList>
            <person name="Jaros S."/>
            <person name="Januszkiewicz K."/>
            <person name="Wedrychowicz H."/>
        </authorList>
    </citation>
    <scope>NUCLEOTIDE SEQUENCE [LARGE SCALE GENOMIC DNA]</scope>
    <source>
        <strain evidence="10 11">DSM 19557</strain>
    </source>
</reference>
<organism evidence="10 11">
    <name type="scientific">Thermocrinis minervae</name>
    <dbReference type="NCBI Taxonomy" id="381751"/>
    <lineage>
        <taxon>Bacteria</taxon>
        <taxon>Pseudomonadati</taxon>
        <taxon>Aquificota</taxon>
        <taxon>Aquificia</taxon>
        <taxon>Aquificales</taxon>
        <taxon>Aquificaceae</taxon>
        <taxon>Thermocrinis</taxon>
    </lineage>
</organism>
<dbReference type="SUPFAM" id="SSF54211">
    <property type="entry name" value="Ribosomal protein S5 domain 2-like"/>
    <property type="match status" value="2"/>
</dbReference>
<dbReference type="STRING" id="381751.SAMN05444391_1403"/>
<dbReference type="InterPro" id="IPR001247">
    <property type="entry name" value="ExoRNase_PH_dom1"/>
</dbReference>
<dbReference type="EMBL" id="LT670846">
    <property type="protein sequence ID" value="SHK54876.1"/>
    <property type="molecule type" value="Genomic_DNA"/>
</dbReference>
<dbReference type="InterPro" id="IPR012162">
    <property type="entry name" value="PNPase"/>
</dbReference>
<dbReference type="InterPro" id="IPR004087">
    <property type="entry name" value="KH_dom"/>
</dbReference>
<feature type="binding site" evidence="8">
    <location>
        <position position="484"/>
    </location>
    <ligand>
        <name>Mg(2+)</name>
        <dbReference type="ChEBI" id="CHEBI:18420"/>
    </ligand>
</feature>
<dbReference type="Proteomes" id="UP000189810">
    <property type="component" value="Chromosome I"/>
</dbReference>
<dbReference type="GO" id="GO:0005829">
    <property type="term" value="C:cytosol"/>
    <property type="evidence" value="ECO:0007669"/>
    <property type="project" value="UniProtKB-ARBA"/>
</dbReference>
<dbReference type="InterPro" id="IPR020568">
    <property type="entry name" value="Ribosomal_Su5_D2-typ_SF"/>
</dbReference>
<dbReference type="AlphaFoldDB" id="A0A1M6TDH5"/>
<keyword evidence="6 8" id="KW-0460">Magnesium</keyword>
<dbReference type="SUPFAM" id="SSF55666">
    <property type="entry name" value="Ribonuclease PH domain 2-like"/>
    <property type="match status" value="2"/>
</dbReference>
<keyword evidence="5 8" id="KW-0479">Metal-binding</keyword>
<evidence type="ECO:0000256" key="3">
    <source>
        <dbReference type="ARBA" id="ARBA00022679"/>
    </source>
</evidence>
<dbReference type="Pfam" id="PF01138">
    <property type="entry name" value="RNase_PH"/>
    <property type="match status" value="2"/>
</dbReference>
<dbReference type="NCBIfam" id="TIGR03591">
    <property type="entry name" value="polynuc_phos"/>
    <property type="match status" value="1"/>
</dbReference>
<dbReference type="PANTHER" id="PTHR11252">
    <property type="entry name" value="POLYRIBONUCLEOTIDE NUCLEOTIDYLTRANSFERASE"/>
    <property type="match status" value="1"/>
</dbReference>
<dbReference type="PANTHER" id="PTHR11252:SF0">
    <property type="entry name" value="POLYRIBONUCLEOTIDE NUCLEOTIDYLTRANSFERASE 1, MITOCHONDRIAL"/>
    <property type="match status" value="1"/>
</dbReference>
<evidence type="ECO:0000256" key="8">
    <source>
        <dbReference type="HAMAP-Rule" id="MF_01595"/>
    </source>
</evidence>
<proteinExistence type="inferred from homology"/>
<protein>
    <recommendedName>
        <fullName evidence="8">Polyribonucleotide nucleotidyltransferase</fullName>
        <ecNumber evidence="8">2.7.7.8</ecNumber>
    </recommendedName>
    <alternativeName>
        <fullName evidence="8">Polynucleotide phosphorylase</fullName>
        <shortName evidence="8">PNPase</shortName>
    </alternativeName>
</protein>
<feature type="binding site" evidence="8">
    <location>
        <position position="490"/>
    </location>
    <ligand>
        <name>Mg(2+)</name>
        <dbReference type="ChEBI" id="CHEBI:18420"/>
    </ligand>
</feature>
<comment type="function">
    <text evidence="8">Involved in mRNA degradation. Catalyzes the phosphorolysis of single-stranded polyribonucleotides processively in the 3'- to 5'-direction.</text>
</comment>
<evidence type="ECO:0000313" key="11">
    <source>
        <dbReference type="Proteomes" id="UP000189810"/>
    </source>
</evidence>
<dbReference type="InterPro" id="IPR036612">
    <property type="entry name" value="KH_dom_type_1_sf"/>
</dbReference>
<evidence type="ECO:0000313" key="10">
    <source>
        <dbReference type="EMBL" id="SHK54876.1"/>
    </source>
</evidence>
<dbReference type="InterPro" id="IPR027408">
    <property type="entry name" value="PNPase/RNase_PH_dom_sf"/>
</dbReference>
<dbReference type="HAMAP" id="MF_01595">
    <property type="entry name" value="PNPase"/>
    <property type="match status" value="1"/>
</dbReference>
<dbReference type="GO" id="GO:0006396">
    <property type="term" value="P:RNA processing"/>
    <property type="evidence" value="ECO:0007669"/>
    <property type="project" value="InterPro"/>
</dbReference>
<comment type="cofactor">
    <cofactor evidence="8">
        <name>Mg(2+)</name>
        <dbReference type="ChEBI" id="CHEBI:18420"/>
    </cofactor>
</comment>
<comment type="similarity">
    <text evidence="1 8">Belongs to the polyribonucleotide nucleotidyltransferase family.</text>
</comment>
<dbReference type="FunFam" id="3.30.230.70:FF:000002">
    <property type="entry name" value="Polyribonucleotide nucleotidyltransferase"/>
    <property type="match status" value="1"/>
</dbReference>
<evidence type="ECO:0000256" key="7">
    <source>
        <dbReference type="ARBA" id="ARBA00022884"/>
    </source>
</evidence>
<dbReference type="Pfam" id="PF03726">
    <property type="entry name" value="PNPase"/>
    <property type="match status" value="1"/>
</dbReference>
<dbReference type="SUPFAM" id="SSF54791">
    <property type="entry name" value="Eukaryotic type KH-domain (KH-domain type I)"/>
    <property type="match status" value="1"/>
</dbReference>
<evidence type="ECO:0000256" key="2">
    <source>
        <dbReference type="ARBA" id="ARBA00022490"/>
    </source>
</evidence>
<dbReference type="SUPFAM" id="SSF50249">
    <property type="entry name" value="Nucleic acid-binding proteins"/>
    <property type="match status" value="1"/>
</dbReference>
<dbReference type="InterPro" id="IPR012340">
    <property type="entry name" value="NA-bd_OB-fold"/>
</dbReference>
<comment type="subcellular location">
    <subcellularLocation>
        <location evidence="8">Cytoplasm</location>
    </subcellularLocation>
</comment>
<dbReference type="GO" id="GO:0003723">
    <property type="term" value="F:RNA binding"/>
    <property type="evidence" value="ECO:0007669"/>
    <property type="project" value="UniProtKB-UniRule"/>
</dbReference>
<dbReference type="CDD" id="cd11363">
    <property type="entry name" value="RNase_PH_PNPase_1"/>
    <property type="match status" value="1"/>
</dbReference>
<comment type="catalytic activity">
    <reaction evidence="8">
        <text>RNA(n+1) + phosphate = RNA(n) + a ribonucleoside 5'-diphosphate</text>
        <dbReference type="Rhea" id="RHEA:22096"/>
        <dbReference type="Rhea" id="RHEA-COMP:14527"/>
        <dbReference type="Rhea" id="RHEA-COMP:17342"/>
        <dbReference type="ChEBI" id="CHEBI:43474"/>
        <dbReference type="ChEBI" id="CHEBI:57930"/>
        <dbReference type="ChEBI" id="CHEBI:140395"/>
        <dbReference type="EC" id="2.7.7.8"/>
    </reaction>
</comment>
<dbReference type="FunFam" id="3.30.230.70:FF:000001">
    <property type="entry name" value="Polyribonucleotide nucleotidyltransferase"/>
    <property type="match status" value="1"/>
</dbReference>
<evidence type="ECO:0000256" key="6">
    <source>
        <dbReference type="ARBA" id="ARBA00022842"/>
    </source>
</evidence>
<dbReference type="PROSITE" id="PS50084">
    <property type="entry name" value="KH_TYPE_1"/>
    <property type="match status" value="1"/>
</dbReference>
<dbReference type="Pfam" id="PF00575">
    <property type="entry name" value="S1"/>
    <property type="match status" value="1"/>
</dbReference>
<dbReference type="Gene3D" id="3.30.230.70">
    <property type="entry name" value="GHMP Kinase, N-terminal domain"/>
    <property type="match status" value="2"/>
</dbReference>